<protein>
    <submittedName>
        <fullName evidence="10">DUF421 domain-containing protein</fullName>
    </submittedName>
</protein>
<dbReference type="GO" id="GO:0005886">
    <property type="term" value="C:plasma membrane"/>
    <property type="evidence" value="ECO:0007669"/>
    <property type="project" value="UniProtKB-SubCell"/>
</dbReference>
<evidence type="ECO:0000259" key="9">
    <source>
        <dbReference type="Pfam" id="PF04239"/>
    </source>
</evidence>
<dbReference type="AlphaFoldDB" id="A0A396S8X0"/>
<feature type="coiled-coil region" evidence="7">
    <location>
        <begin position="97"/>
        <end position="124"/>
    </location>
</feature>
<dbReference type="EMBL" id="QWEI01000003">
    <property type="protein sequence ID" value="RHW37532.1"/>
    <property type="molecule type" value="Genomic_DNA"/>
</dbReference>
<keyword evidence="4 8" id="KW-0812">Transmembrane</keyword>
<reference evidence="10 11" key="1">
    <citation type="submission" date="2018-08" db="EMBL/GenBank/DDBJ databases">
        <title>Lysinibacillus sp. YLB-03 draft genome sequence.</title>
        <authorList>
            <person name="Yu L."/>
        </authorList>
    </citation>
    <scope>NUCLEOTIDE SEQUENCE [LARGE SCALE GENOMIC DNA]</scope>
    <source>
        <strain evidence="10 11">YLB-03</strain>
    </source>
</reference>
<dbReference type="Proteomes" id="UP000265692">
    <property type="component" value="Unassembled WGS sequence"/>
</dbReference>
<feature type="transmembrane region" description="Helical" evidence="8">
    <location>
        <begin position="6"/>
        <end position="24"/>
    </location>
</feature>
<evidence type="ECO:0000256" key="2">
    <source>
        <dbReference type="ARBA" id="ARBA00006448"/>
    </source>
</evidence>
<keyword evidence="3" id="KW-1003">Cell membrane</keyword>
<dbReference type="InterPro" id="IPR023090">
    <property type="entry name" value="UPF0702_alpha/beta_dom_sf"/>
</dbReference>
<evidence type="ECO:0000256" key="8">
    <source>
        <dbReference type="SAM" id="Phobius"/>
    </source>
</evidence>
<keyword evidence="6 8" id="KW-0472">Membrane</keyword>
<keyword evidence="7" id="KW-0175">Coiled coil</keyword>
<dbReference type="PANTHER" id="PTHR34582">
    <property type="entry name" value="UPF0702 TRANSMEMBRANE PROTEIN YCAP"/>
    <property type="match status" value="1"/>
</dbReference>
<proteinExistence type="inferred from homology"/>
<evidence type="ECO:0000256" key="4">
    <source>
        <dbReference type="ARBA" id="ARBA00022692"/>
    </source>
</evidence>
<comment type="caution">
    <text evidence="10">The sequence shown here is derived from an EMBL/GenBank/DDBJ whole genome shotgun (WGS) entry which is preliminary data.</text>
</comment>
<evidence type="ECO:0000313" key="11">
    <source>
        <dbReference type="Proteomes" id="UP000265692"/>
    </source>
</evidence>
<keyword evidence="5 8" id="KW-1133">Transmembrane helix</keyword>
<comment type="subcellular location">
    <subcellularLocation>
        <location evidence="1">Cell membrane</location>
        <topology evidence="1">Multi-pass membrane protein</topology>
    </subcellularLocation>
</comment>
<name>A0A396S8X0_9BACL</name>
<organism evidence="10 11">
    <name type="scientific">Ureibacillus yapensis</name>
    <dbReference type="NCBI Taxonomy" id="2304605"/>
    <lineage>
        <taxon>Bacteria</taxon>
        <taxon>Bacillati</taxon>
        <taxon>Bacillota</taxon>
        <taxon>Bacilli</taxon>
        <taxon>Bacillales</taxon>
        <taxon>Caryophanaceae</taxon>
        <taxon>Ureibacillus</taxon>
    </lineage>
</organism>
<evidence type="ECO:0000256" key="3">
    <source>
        <dbReference type="ARBA" id="ARBA00022475"/>
    </source>
</evidence>
<dbReference type="Gene3D" id="3.30.240.20">
    <property type="entry name" value="bsu07140 like domains"/>
    <property type="match status" value="1"/>
</dbReference>
<dbReference type="RefSeq" id="WP_118875919.1">
    <property type="nucleotide sequence ID" value="NZ_QWEI01000003.1"/>
</dbReference>
<dbReference type="OrthoDB" id="1796697at2"/>
<keyword evidence="11" id="KW-1185">Reference proteome</keyword>
<feature type="transmembrane region" description="Helical" evidence="8">
    <location>
        <begin position="31"/>
        <end position="50"/>
    </location>
</feature>
<dbReference type="InterPro" id="IPR007353">
    <property type="entry name" value="DUF421"/>
</dbReference>
<gene>
    <name evidence="10" type="ORF">D1B33_08355</name>
</gene>
<dbReference type="Pfam" id="PF04239">
    <property type="entry name" value="DUF421"/>
    <property type="match status" value="1"/>
</dbReference>
<evidence type="ECO:0000256" key="5">
    <source>
        <dbReference type="ARBA" id="ARBA00022989"/>
    </source>
</evidence>
<evidence type="ECO:0000256" key="1">
    <source>
        <dbReference type="ARBA" id="ARBA00004651"/>
    </source>
</evidence>
<dbReference type="PANTHER" id="PTHR34582:SF2">
    <property type="entry name" value="UPF0702 TRANSMEMBRANE PROTEIN YDFR"/>
    <property type="match status" value="1"/>
</dbReference>
<feature type="transmembrane region" description="Helical" evidence="8">
    <location>
        <begin position="56"/>
        <end position="75"/>
    </location>
</feature>
<feature type="domain" description="YetF C-terminal" evidence="9">
    <location>
        <begin position="77"/>
        <end position="170"/>
    </location>
</feature>
<evidence type="ECO:0000256" key="6">
    <source>
        <dbReference type="ARBA" id="ARBA00023136"/>
    </source>
</evidence>
<accession>A0A396S8X0</accession>
<comment type="similarity">
    <text evidence="2">Belongs to the UPF0702 family.</text>
</comment>
<sequence>MSLSLVWQTFLIFFVGMIILRIGGRKTISQMTIPQTVMMIAIGTLLIQPVSGNGLWPTFGIAALLVLFLIITELFEMKFDKVESAFSGKAVPVIENGVLMEKNLKKLRLTVDKLEERLRNAGIASIEDVQYATLEANGQIGYTLKLEKQPATKEDIQKLIHFIQSGQLVKANNQSQDNIFTETFHQNEDEPPKHLQ</sequence>
<evidence type="ECO:0000256" key="7">
    <source>
        <dbReference type="SAM" id="Coils"/>
    </source>
</evidence>
<evidence type="ECO:0000313" key="10">
    <source>
        <dbReference type="EMBL" id="RHW37532.1"/>
    </source>
</evidence>